<dbReference type="EMBL" id="JAHUTJ010044789">
    <property type="protein sequence ID" value="MED6282092.1"/>
    <property type="molecule type" value="Genomic_DNA"/>
</dbReference>
<keyword evidence="2" id="KW-1185">Reference proteome</keyword>
<name>A0ABU7E4A8_9TELE</name>
<proteinExistence type="predicted"/>
<dbReference type="Proteomes" id="UP001352852">
    <property type="component" value="Unassembled WGS sequence"/>
</dbReference>
<protein>
    <submittedName>
        <fullName evidence="1">Uncharacterized protein</fullName>
    </submittedName>
</protein>
<sequence>MHIAMATSSANWASLLQNHLHSEQKRGRKGLKTALLYHVHSLSLKLTHTEASSTTGVVSYSAELTLFGHRGSVALKESRGDGGEETGVEQGRLRFMHADVTVAI</sequence>
<reference evidence="1 2" key="1">
    <citation type="submission" date="2021-06" db="EMBL/GenBank/DDBJ databases">
        <authorList>
            <person name="Palmer J.M."/>
        </authorList>
    </citation>
    <scope>NUCLEOTIDE SEQUENCE [LARGE SCALE GENOMIC DNA]</scope>
    <source>
        <strain evidence="1 2">CL_MEX2019</strain>
        <tissue evidence="1">Muscle</tissue>
    </source>
</reference>
<comment type="caution">
    <text evidence="1">The sequence shown here is derived from an EMBL/GenBank/DDBJ whole genome shotgun (WGS) entry which is preliminary data.</text>
</comment>
<evidence type="ECO:0000313" key="2">
    <source>
        <dbReference type="Proteomes" id="UP001352852"/>
    </source>
</evidence>
<accession>A0ABU7E4A8</accession>
<organism evidence="1 2">
    <name type="scientific">Characodon lateralis</name>
    <dbReference type="NCBI Taxonomy" id="208331"/>
    <lineage>
        <taxon>Eukaryota</taxon>
        <taxon>Metazoa</taxon>
        <taxon>Chordata</taxon>
        <taxon>Craniata</taxon>
        <taxon>Vertebrata</taxon>
        <taxon>Euteleostomi</taxon>
        <taxon>Actinopterygii</taxon>
        <taxon>Neopterygii</taxon>
        <taxon>Teleostei</taxon>
        <taxon>Neoteleostei</taxon>
        <taxon>Acanthomorphata</taxon>
        <taxon>Ovalentaria</taxon>
        <taxon>Atherinomorphae</taxon>
        <taxon>Cyprinodontiformes</taxon>
        <taxon>Goodeidae</taxon>
        <taxon>Characodon</taxon>
    </lineage>
</organism>
<evidence type="ECO:0000313" key="1">
    <source>
        <dbReference type="EMBL" id="MED6282092.1"/>
    </source>
</evidence>
<gene>
    <name evidence="1" type="ORF">CHARACLAT_028482</name>
</gene>